<reference evidence="1" key="2">
    <citation type="submission" date="2021-04" db="EMBL/GenBank/DDBJ databases">
        <authorList>
            <person name="Gilroy R."/>
        </authorList>
    </citation>
    <scope>NUCLEOTIDE SEQUENCE</scope>
    <source>
        <strain evidence="1">CHK178-16964</strain>
    </source>
</reference>
<sequence length="187" mass="21066">MRKIAVFFPGIGYTVDKPLMYYSRKLAEAAGYEIRLLPYGGFPDKVRGDRAKMEQSYETALAQAERMISDLDFEQYEEILFVGKSVGTIVAAAVASRSKEAERIRLALYTPLEETFSFPFEKAVVFTGSADPWVGKEKSRIPGLCQKRGIPCWVCPDGNHSLETGDVKKDLENMQSIMEKTEIFICQ</sequence>
<dbReference type="InterPro" id="IPR029058">
    <property type="entry name" value="AB_hydrolase_fold"/>
</dbReference>
<dbReference type="GO" id="GO:0016787">
    <property type="term" value="F:hydrolase activity"/>
    <property type="evidence" value="ECO:0007669"/>
    <property type="project" value="UniProtKB-KW"/>
</dbReference>
<dbReference type="SUPFAM" id="SSF53474">
    <property type="entry name" value="alpha/beta-Hydrolases"/>
    <property type="match status" value="1"/>
</dbReference>
<protein>
    <submittedName>
        <fullName evidence="1">Alpha/beta hydrolase</fullName>
    </submittedName>
</protein>
<proteinExistence type="predicted"/>
<dbReference type="Gene3D" id="3.40.50.1820">
    <property type="entry name" value="alpha/beta hydrolase"/>
    <property type="match status" value="1"/>
</dbReference>
<reference evidence="1" key="1">
    <citation type="journal article" date="2021" name="PeerJ">
        <title>Extensive microbial diversity within the chicken gut microbiome revealed by metagenomics and culture.</title>
        <authorList>
            <person name="Gilroy R."/>
            <person name="Ravi A."/>
            <person name="Getino M."/>
            <person name="Pursley I."/>
            <person name="Horton D.L."/>
            <person name="Alikhan N.F."/>
            <person name="Baker D."/>
            <person name="Gharbi K."/>
            <person name="Hall N."/>
            <person name="Watson M."/>
            <person name="Adriaenssens E.M."/>
            <person name="Foster-Nyarko E."/>
            <person name="Jarju S."/>
            <person name="Secka A."/>
            <person name="Antonio M."/>
            <person name="Oren A."/>
            <person name="Chaudhuri R.R."/>
            <person name="La Ragione R."/>
            <person name="Hildebrand F."/>
            <person name="Pallen M.J."/>
        </authorList>
    </citation>
    <scope>NUCLEOTIDE SEQUENCE</scope>
    <source>
        <strain evidence="1">CHK178-16964</strain>
    </source>
</reference>
<dbReference type="AlphaFoldDB" id="A0A9D2HKA2"/>
<gene>
    <name evidence="1" type="ORF">IAA07_09410</name>
</gene>
<evidence type="ECO:0000313" key="1">
    <source>
        <dbReference type="EMBL" id="HJA71773.1"/>
    </source>
</evidence>
<organism evidence="1 2">
    <name type="scientific">Candidatus Lachnoclostridium stercoravium</name>
    <dbReference type="NCBI Taxonomy" id="2838633"/>
    <lineage>
        <taxon>Bacteria</taxon>
        <taxon>Bacillati</taxon>
        <taxon>Bacillota</taxon>
        <taxon>Clostridia</taxon>
        <taxon>Lachnospirales</taxon>
        <taxon>Lachnospiraceae</taxon>
    </lineage>
</organism>
<dbReference type="Proteomes" id="UP000823900">
    <property type="component" value="Unassembled WGS sequence"/>
</dbReference>
<keyword evidence="1" id="KW-0378">Hydrolase</keyword>
<name>A0A9D2HKA2_9FIRM</name>
<accession>A0A9D2HKA2</accession>
<dbReference type="EMBL" id="DWZA01000083">
    <property type="protein sequence ID" value="HJA71773.1"/>
    <property type="molecule type" value="Genomic_DNA"/>
</dbReference>
<evidence type="ECO:0000313" key="2">
    <source>
        <dbReference type="Proteomes" id="UP000823900"/>
    </source>
</evidence>
<comment type="caution">
    <text evidence="1">The sequence shown here is derived from an EMBL/GenBank/DDBJ whole genome shotgun (WGS) entry which is preliminary data.</text>
</comment>